<reference evidence="3" key="1">
    <citation type="submission" date="2017-02" db="UniProtKB">
        <authorList>
            <consortium name="WormBaseParasite"/>
        </authorList>
    </citation>
    <scope>IDENTIFICATION</scope>
</reference>
<name>A0A0N4TB07_BRUPA</name>
<sequence>MSGLLLSSSHPLNEYSKLIKFLANIWVVSELLLASRFTKCFCNGSLCFDMLQSDCFRGIRQAITFS</sequence>
<dbReference type="EMBL" id="UZAD01003650">
    <property type="protein sequence ID" value="VDN86544.1"/>
    <property type="molecule type" value="Genomic_DNA"/>
</dbReference>
<dbReference type="AlphaFoldDB" id="A0A0N4TB07"/>
<accession>A0A0N4TB07</accession>
<dbReference type="WBParaSite" id="BPAG_0000539401-mRNA-1">
    <property type="protein sequence ID" value="BPAG_0000539401-mRNA-1"/>
    <property type="gene ID" value="BPAG_0000539401"/>
</dbReference>
<reference evidence="1 2" key="2">
    <citation type="submission" date="2018-11" db="EMBL/GenBank/DDBJ databases">
        <authorList>
            <consortium name="Pathogen Informatics"/>
        </authorList>
    </citation>
    <scope>NUCLEOTIDE SEQUENCE [LARGE SCALE GENOMIC DNA]</scope>
</reference>
<proteinExistence type="predicted"/>
<evidence type="ECO:0000313" key="2">
    <source>
        <dbReference type="Proteomes" id="UP000278627"/>
    </source>
</evidence>
<evidence type="ECO:0000313" key="1">
    <source>
        <dbReference type="EMBL" id="VDN86544.1"/>
    </source>
</evidence>
<organism evidence="3">
    <name type="scientific">Brugia pahangi</name>
    <name type="common">Filarial nematode worm</name>
    <dbReference type="NCBI Taxonomy" id="6280"/>
    <lineage>
        <taxon>Eukaryota</taxon>
        <taxon>Metazoa</taxon>
        <taxon>Ecdysozoa</taxon>
        <taxon>Nematoda</taxon>
        <taxon>Chromadorea</taxon>
        <taxon>Rhabditida</taxon>
        <taxon>Spirurina</taxon>
        <taxon>Spiruromorpha</taxon>
        <taxon>Filarioidea</taxon>
        <taxon>Onchocercidae</taxon>
        <taxon>Brugia</taxon>
    </lineage>
</organism>
<protein>
    <submittedName>
        <fullName evidence="3">Ovule protein</fullName>
    </submittedName>
</protein>
<evidence type="ECO:0000313" key="3">
    <source>
        <dbReference type="WBParaSite" id="BPAG_0000539401-mRNA-1"/>
    </source>
</evidence>
<gene>
    <name evidence="1" type="ORF">BPAG_LOCUS5358</name>
</gene>
<dbReference type="Proteomes" id="UP000278627">
    <property type="component" value="Unassembled WGS sequence"/>
</dbReference>
<keyword evidence="2" id="KW-1185">Reference proteome</keyword>